<keyword evidence="4 12" id="KW-0645">Protease</keyword>
<evidence type="ECO:0000256" key="9">
    <source>
        <dbReference type="ARBA" id="ARBA00022989"/>
    </source>
</evidence>
<keyword evidence="3 12" id="KW-1003">Cell membrane</keyword>
<comment type="subcellular location">
    <subcellularLocation>
        <location evidence="1 12">Cell membrane</location>
        <topology evidence="1 12">Multi-pass membrane protein</topology>
    </subcellularLocation>
</comment>
<comment type="similarity">
    <text evidence="2 12">Belongs to the peptidase M48B family.</text>
</comment>
<evidence type="ECO:0000256" key="10">
    <source>
        <dbReference type="ARBA" id="ARBA00023049"/>
    </source>
</evidence>
<evidence type="ECO:0000256" key="3">
    <source>
        <dbReference type="ARBA" id="ARBA00022475"/>
    </source>
</evidence>
<dbReference type="HAMAP" id="MF_00188">
    <property type="entry name" value="Pept_M48_protease_HtpX"/>
    <property type="match status" value="1"/>
</dbReference>
<dbReference type="Pfam" id="PF01435">
    <property type="entry name" value="Peptidase_M48"/>
    <property type="match status" value="1"/>
</dbReference>
<dbReference type="Gene3D" id="3.30.2010.10">
    <property type="entry name" value="Metalloproteases ('zincins'), catalytic domain"/>
    <property type="match status" value="1"/>
</dbReference>
<name>A0A1F7JBQ2_9BACT</name>
<comment type="caution">
    <text evidence="14">The sequence shown here is derived from an EMBL/GenBank/DDBJ whole genome shotgun (WGS) entry which is preliminary data.</text>
</comment>
<evidence type="ECO:0000256" key="5">
    <source>
        <dbReference type="ARBA" id="ARBA00022692"/>
    </source>
</evidence>
<feature type="transmembrane region" description="Helical" evidence="12">
    <location>
        <begin position="193"/>
        <end position="213"/>
    </location>
</feature>
<dbReference type="InterPro" id="IPR022919">
    <property type="entry name" value="Pept_M48_protease_HtpX"/>
</dbReference>
<keyword evidence="6 12" id="KW-0479">Metal-binding</keyword>
<feature type="active site" evidence="12">
    <location>
        <position position="144"/>
    </location>
</feature>
<evidence type="ECO:0000256" key="11">
    <source>
        <dbReference type="ARBA" id="ARBA00023136"/>
    </source>
</evidence>
<keyword evidence="10 12" id="KW-0482">Metalloprotease</keyword>
<evidence type="ECO:0000313" key="15">
    <source>
        <dbReference type="Proteomes" id="UP000178486"/>
    </source>
</evidence>
<keyword evidence="8 12" id="KW-0862">Zinc</keyword>
<keyword evidence="9 12" id="KW-1133">Transmembrane helix</keyword>
<dbReference type="CDD" id="cd07340">
    <property type="entry name" value="M48B_Htpx_like"/>
    <property type="match status" value="1"/>
</dbReference>
<feature type="binding site" evidence="12">
    <location>
        <position position="143"/>
    </location>
    <ligand>
        <name>Zn(2+)</name>
        <dbReference type="ChEBI" id="CHEBI:29105"/>
        <note>catalytic</note>
    </ligand>
</feature>
<dbReference type="InterPro" id="IPR050083">
    <property type="entry name" value="HtpX_protease"/>
</dbReference>
<protein>
    <recommendedName>
        <fullName evidence="12">Protease HtpX homolog</fullName>
        <ecNumber evidence="12">3.4.24.-</ecNumber>
    </recommendedName>
</protein>
<feature type="transmembrane region" description="Helical" evidence="12">
    <location>
        <begin position="39"/>
        <end position="60"/>
    </location>
</feature>
<dbReference type="InterPro" id="IPR001915">
    <property type="entry name" value="Peptidase_M48"/>
</dbReference>
<evidence type="ECO:0000256" key="4">
    <source>
        <dbReference type="ARBA" id="ARBA00022670"/>
    </source>
</evidence>
<dbReference type="GO" id="GO:0008270">
    <property type="term" value="F:zinc ion binding"/>
    <property type="evidence" value="ECO:0007669"/>
    <property type="project" value="UniProtKB-UniRule"/>
</dbReference>
<keyword evidence="7 12" id="KW-0378">Hydrolase</keyword>
<reference evidence="14 15" key="1">
    <citation type="journal article" date="2016" name="Nat. Commun.">
        <title>Thousands of microbial genomes shed light on interconnected biogeochemical processes in an aquifer system.</title>
        <authorList>
            <person name="Anantharaman K."/>
            <person name="Brown C.T."/>
            <person name="Hug L.A."/>
            <person name="Sharon I."/>
            <person name="Castelle C.J."/>
            <person name="Probst A.J."/>
            <person name="Thomas B.C."/>
            <person name="Singh A."/>
            <person name="Wilkins M.J."/>
            <person name="Karaoz U."/>
            <person name="Brodie E.L."/>
            <person name="Williams K.H."/>
            <person name="Hubbard S.S."/>
            <person name="Banfield J.F."/>
        </authorList>
    </citation>
    <scope>NUCLEOTIDE SEQUENCE [LARGE SCALE GENOMIC DNA]</scope>
</reference>
<dbReference type="GO" id="GO:0006508">
    <property type="term" value="P:proteolysis"/>
    <property type="evidence" value="ECO:0007669"/>
    <property type="project" value="UniProtKB-KW"/>
</dbReference>
<evidence type="ECO:0000256" key="6">
    <source>
        <dbReference type="ARBA" id="ARBA00022723"/>
    </source>
</evidence>
<gene>
    <name evidence="12" type="primary">htpX</name>
    <name evidence="14" type="ORF">A3B56_02315</name>
</gene>
<feature type="binding site" evidence="12">
    <location>
        <position position="222"/>
    </location>
    <ligand>
        <name>Zn(2+)</name>
        <dbReference type="ChEBI" id="CHEBI:29105"/>
        <note>catalytic</note>
    </ligand>
</feature>
<dbReference type="PANTHER" id="PTHR43221:SF1">
    <property type="entry name" value="PROTEASE HTPX"/>
    <property type="match status" value="1"/>
</dbReference>
<sequence length="298" mass="32352">MNVYDQIAQNKLKTYLFIAGFVAFVVFVAYILGGATDSGPGFAIVALLISSVMSVGSFFWSDKIVLAMTGARPADPQRDFNLVTVTENIAIASGLPKPKVYVIDDPAPNAFATGRDPQHAVVAATTGLVQLLDRTELEGVIAHELGHVKNYDIRLMAVVTVLAGVVVLMVDMFSRSLWFGTRRRDDDRNSSGAIFLVIGLVISLLAPLIATVMKLAISRKREYLADATGAYLTRNPGALADALIKISADPQRMRNASNATAHLFFANPFKKQSNGSWIASLFNTHPPVEDRVKLLRTM</sequence>
<evidence type="ECO:0000256" key="1">
    <source>
        <dbReference type="ARBA" id="ARBA00004651"/>
    </source>
</evidence>
<evidence type="ECO:0000256" key="7">
    <source>
        <dbReference type="ARBA" id="ARBA00022801"/>
    </source>
</evidence>
<evidence type="ECO:0000256" key="8">
    <source>
        <dbReference type="ARBA" id="ARBA00022833"/>
    </source>
</evidence>
<proteinExistence type="inferred from homology"/>
<dbReference type="EMBL" id="MGAU01000069">
    <property type="protein sequence ID" value="OGK53054.1"/>
    <property type="molecule type" value="Genomic_DNA"/>
</dbReference>
<keyword evidence="11 12" id="KW-0472">Membrane</keyword>
<dbReference type="EC" id="3.4.24.-" evidence="12"/>
<organism evidence="14 15">
    <name type="scientific">Candidatus Roizmanbacteria bacterium RIFCSPLOWO2_01_FULL_45_11</name>
    <dbReference type="NCBI Taxonomy" id="1802070"/>
    <lineage>
        <taxon>Bacteria</taxon>
        <taxon>Candidatus Roizmaniibacteriota</taxon>
    </lineage>
</organism>
<keyword evidence="5 12" id="KW-0812">Transmembrane</keyword>
<dbReference type="AlphaFoldDB" id="A0A1F7JBQ2"/>
<feature type="binding site" evidence="12">
    <location>
        <position position="147"/>
    </location>
    <ligand>
        <name>Zn(2+)</name>
        <dbReference type="ChEBI" id="CHEBI:29105"/>
        <note>catalytic</note>
    </ligand>
</feature>
<dbReference type="PANTHER" id="PTHR43221">
    <property type="entry name" value="PROTEASE HTPX"/>
    <property type="match status" value="1"/>
</dbReference>
<evidence type="ECO:0000256" key="2">
    <source>
        <dbReference type="ARBA" id="ARBA00009779"/>
    </source>
</evidence>
<comment type="cofactor">
    <cofactor evidence="12">
        <name>Zn(2+)</name>
        <dbReference type="ChEBI" id="CHEBI:29105"/>
    </cofactor>
    <text evidence="12">Binds 1 zinc ion per subunit.</text>
</comment>
<evidence type="ECO:0000259" key="13">
    <source>
        <dbReference type="Pfam" id="PF01435"/>
    </source>
</evidence>
<dbReference type="GO" id="GO:0005886">
    <property type="term" value="C:plasma membrane"/>
    <property type="evidence" value="ECO:0007669"/>
    <property type="project" value="UniProtKB-SubCell"/>
</dbReference>
<feature type="transmembrane region" description="Helical" evidence="12">
    <location>
        <begin position="155"/>
        <end position="173"/>
    </location>
</feature>
<evidence type="ECO:0000313" key="14">
    <source>
        <dbReference type="EMBL" id="OGK53054.1"/>
    </source>
</evidence>
<feature type="domain" description="Peptidase M48" evidence="13">
    <location>
        <begin position="77"/>
        <end position="297"/>
    </location>
</feature>
<accession>A0A1F7JBQ2</accession>
<dbReference type="GO" id="GO:0004222">
    <property type="term" value="F:metalloendopeptidase activity"/>
    <property type="evidence" value="ECO:0007669"/>
    <property type="project" value="UniProtKB-UniRule"/>
</dbReference>
<dbReference type="Proteomes" id="UP000178486">
    <property type="component" value="Unassembled WGS sequence"/>
</dbReference>
<feature type="transmembrane region" description="Helical" evidence="12">
    <location>
        <begin position="12"/>
        <end position="33"/>
    </location>
</feature>
<evidence type="ECO:0000256" key="12">
    <source>
        <dbReference type="HAMAP-Rule" id="MF_00188"/>
    </source>
</evidence>